<reference evidence="2" key="2">
    <citation type="submission" date="2021-02" db="EMBL/GenBank/DDBJ databases">
        <authorList>
            <person name="Kimball J.A."/>
            <person name="Haas M.W."/>
            <person name="Macchietto M."/>
            <person name="Kono T."/>
            <person name="Duquette J."/>
            <person name="Shao M."/>
        </authorList>
    </citation>
    <scope>NUCLEOTIDE SEQUENCE</scope>
    <source>
        <tissue evidence="2">Fresh leaf tissue</tissue>
    </source>
</reference>
<keyword evidence="3" id="KW-1185">Reference proteome</keyword>
<organism evidence="2 3">
    <name type="scientific">Zizania palustris</name>
    <name type="common">Northern wild rice</name>
    <dbReference type="NCBI Taxonomy" id="103762"/>
    <lineage>
        <taxon>Eukaryota</taxon>
        <taxon>Viridiplantae</taxon>
        <taxon>Streptophyta</taxon>
        <taxon>Embryophyta</taxon>
        <taxon>Tracheophyta</taxon>
        <taxon>Spermatophyta</taxon>
        <taxon>Magnoliopsida</taxon>
        <taxon>Liliopsida</taxon>
        <taxon>Poales</taxon>
        <taxon>Poaceae</taxon>
        <taxon>BOP clade</taxon>
        <taxon>Oryzoideae</taxon>
        <taxon>Oryzeae</taxon>
        <taxon>Zizaniinae</taxon>
        <taxon>Zizania</taxon>
    </lineage>
</organism>
<dbReference type="AlphaFoldDB" id="A0A8J5S8E7"/>
<sequence>MHLDAFSASPSKHRRRRQTRTAASASPPHKMPAVTSPPARVASPSLKAASQGRSAPAIPARKHSSPTKEVPKQRLVMDEVRILRRGEEPPAPSPPPVPVVAQAAPADRRVPRGTGRIVPTKIRSIAAAAGYAGPAFSSASPEPSSLPYPVFIRRAEAEATRGLRCLLRIGELT</sequence>
<accession>A0A8J5S8E7</accession>
<dbReference type="PANTHER" id="PTHR33670">
    <property type="entry name" value="SPLICING FACTOR, PROLINE- AND GLUTAMINE-RICH-LIKE"/>
    <property type="match status" value="1"/>
</dbReference>
<comment type="caution">
    <text evidence="2">The sequence shown here is derived from an EMBL/GenBank/DDBJ whole genome shotgun (WGS) entry which is preliminary data.</text>
</comment>
<proteinExistence type="predicted"/>
<evidence type="ECO:0000256" key="1">
    <source>
        <dbReference type="SAM" id="MobiDB-lite"/>
    </source>
</evidence>
<protein>
    <submittedName>
        <fullName evidence="2">Uncharacterized protein</fullName>
    </submittedName>
</protein>
<evidence type="ECO:0000313" key="3">
    <source>
        <dbReference type="Proteomes" id="UP000729402"/>
    </source>
</evidence>
<dbReference type="Pfam" id="PF15365">
    <property type="entry name" value="PNRC"/>
    <property type="match status" value="1"/>
</dbReference>
<dbReference type="InterPro" id="IPR028322">
    <property type="entry name" value="PNRC-like_rgn"/>
</dbReference>
<feature type="region of interest" description="Disordered" evidence="1">
    <location>
        <begin position="1"/>
        <end position="113"/>
    </location>
</feature>
<dbReference type="Proteomes" id="UP000729402">
    <property type="component" value="Unassembled WGS sequence"/>
</dbReference>
<dbReference type="OrthoDB" id="770116at2759"/>
<gene>
    <name evidence="2" type="ORF">GUJ93_ZPchr0002g26759</name>
</gene>
<reference evidence="2" key="1">
    <citation type="journal article" date="2021" name="bioRxiv">
        <title>Whole Genome Assembly and Annotation of Northern Wild Rice, Zizania palustris L., Supports a Whole Genome Duplication in the Zizania Genus.</title>
        <authorList>
            <person name="Haas M."/>
            <person name="Kono T."/>
            <person name="Macchietto M."/>
            <person name="Millas R."/>
            <person name="McGilp L."/>
            <person name="Shao M."/>
            <person name="Duquette J."/>
            <person name="Hirsch C.N."/>
            <person name="Kimball J."/>
        </authorList>
    </citation>
    <scope>NUCLEOTIDE SEQUENCE</scope>
    <source>
        <tissue evidence="2">Fresh leaf tissue</tissue>
    </source>
</reference>
<evidence type="ECO:0000313" key="2">
    <source>
        <dbReference type="EMBL" id="KAG8060578.1"/>
    </source>
</evidence>
<dbReference type="EMBL" id="JAAALK010000287">
    <property type="protein sequence ID" value="KAG8060578.1"/>
    <property type="molecule type" value="Genomic_DNA"/>
</dbReference>
<dbReference type="GO" id="GO:0016071">
    <property type="term" value="P:mRNA metabolic process"/>
    <property type="evidence" value="ECO:0007669"/>
    <property type="project" value="UniProtKB-ARBA"/>
</dbReference>
<name>A0A8J5S8E7_ZIZPA</name>
<feature type="compositionally biased region" description="Basic and acidic residues" evidence="1">
    <location>
        <begin position="69"/>
        <end position="88"/>
    </location>
</feature>
<feature type="compositionally biased region" description="Pro residues" evidence="1">
    <location>
        <begin position="89"/>
        <end position="98"/>
    </location>
</feature>
<dbReference type="PANTHER" id="PTHR33670:SF15">
    <property type="entry name" value="OS02G0797600 PROTEIN"/>
    <property type="match status" value="1"/>
</dbReference>